<sequence length="53" mass="5920">MAKVKVATLFMILLFVVFSTLTYATPLERTFLDDAPTKTQLDTNAEHIDCEGV</sequence>
<reference evidence="2" key="1">
    <citation type="journal article" date="2023" name="G3 (Bethesda)">
        <title>Genome assembly and association tests identify interacting loci associated with vigor, precocity, and sex in interspecific pistachio rootstocks.</title>
        <authorList>
            <person name="Palmer W."/>
            <person name="Jacygrad E."/>
            <person name="Sagayaradj S."/>
            <person name="Cavanaugh K."/>
            <person name="Han R."/>
            <person name="Bertier L."/>
            <person name="Beede B."/>
            <person name="Kafkas S."/>
            <person name="Golino D."/>
            <person name="Preece J."/>
            <person name="Michelmore R."/>
        </authorList>
    </citation>
    <scope>NUCLEOTIDE SEQUENCE [LARGE SCALE GENOMIC DNA]</scope>
</reference>
<comment type="caution">
    <text evidence="1">The sequence shown here is derived from an EMBL/GenBank/DDBJ whole genome shotgun (WGS) entry which is preliminary data.</text>
</comment>
<keyword evidence="2" id="KW-1185">Reference proteome</keyword>
<name>A0ACC1BJH8_9ROSI</name>
<gene>
    <name evidence="1" type="ORF">Patl1_21081</name>
</gene>
<accession>A0ACC1BJH8</accession>
<protein>
    <submittedName>
        <fullName evidence="1">Uncharacterized protein</fullName>
    </submittedName>
</protein>
<dbReference type="EMBL" id="CM047900">
    <property type="protein sequence ID" value="KAJ0099008.1"/>
    <property type="molecule type" value="Genomic_DNA"/>
</dbReference>
<organism evidence="1 2">
    <name type="scientific">Pistacia atlantica</name>
    <dbReference type="NCBI Taxonomy" id="434234"/>
    <lineage>
        <taxon>Eukaryota</taxon>
        <taxon>Viridiplantae</taxon>
        <taxon>Streptophyta</taxon>
        <taxon>Embryophyta</taxon>
        <taxon>Tracheophyta</taxon>
        <taxon>Spermatophyta</taxon>
        <taxon>Magnoliopsida</taxon>
        <taxon>eudicotyledons</taxon>
        <taxon>Gunneridae</taxon>
        <taxon>Pentapetalae</taxon>
        <taxon>rosids</taxon>
        <taxon>malvids</taxon>
        <taxon>Sapindales</taxon>
        <taxon>Anacardiaceae</taxon>
        <taxon>Pistacia</taxon>
    </lineage>
</organism>
<evidence type="ECO:0000313" key="1">
    <source>
        <dbReference type="EMBL" id="KAJ0099008.1"/>
    </source>
</evidence>
<dbReference type="Proteomes" id="UP001164250">
    <property type="component" value="Chromosome 4"/>
</dbReference>
<proteinExistence type="predicted"/>
<evidence type="ECO:0000313" key="2">
    <source>
        <dbReference type="Proteomes" id="UP001164250"/>
    </source>
</evidence>